<sequence length="327" mass="35478">MRARGINYDVGFLPGEELSRKTFTVEAVRQDLIAIARELHCDAVRISGGDPERLGIAAQCAAEAGLEVWFAPFPVDLTPEELLPYFADCAERAEAVRAGGAEVVFVAGCELSAFCAGFLPGDTYSARLQAMVSADMDWWMSLGPVQERLNGFLAEVASVARSRFGGRISYASGPWESIDWQPFDIVGVDAYRAAYNATTFRDELRAHRGHGKPVAVTEFGTCAYRGAGERGGLAWQPPAGAVPDESEQVRYFTELLDIFEEEGVDTALWFTFAGFKTRKGADLTSYGVVRMLDETRWEPREVFHTMAARYAGDGGGTGGGGESGPRG</sequence>
<dbReference type="Proteomes" id="UP000600080">
    <property type="component" value="Unassembled WGS sequence"/>
</dbReference>
<organism evidence="1 2">
    <name type="scientific">Streptomyces kronopolitis</name>
    <dbReference type="NCBI Taxonomy" id="1612435"/>
    <lineage>
        <taxon>Bacteria</taxon>
        <taxon>Bacillati</taxon>
        <taxon>Actinomycetota</taxon>
        <taxon>Actinomycetes</taxon>
        <taxon>Kitasatosporales</taxon>
        <taxon>Streptomycetaceae</taxon>
        <taxon>Streptomyces</taxon>
    </lineage>
</organism>
<dbReference type="EMBL" id="BMND01000020">
    <property type="protein sequence ID" value="GGN52341.1"/>
    <property type="molecule type" value="Genomic_DNA"/>
</dbReference>
<gene>
    <name evidence="1" type="ORF">GCM10012285_43370</name>
</gene>
<dbReference type="InterPro" id="IPR017853">
    <property type="entry name" value="GH"/>
</dbReference>
<dbReference type="RefSeq" id="WP_189100553.1">
    <property type="nucleotide sequence ID" value="NZ_BMND01000020.1"/>
</dbReference>
<keyword evidence="2" id="KW-1185">Reference proteome</keyword>
<evidence type="ECO:0000313" key="1">
    <source>
        <dbReference type="EMBL" id="GGN52341.1"/>
    </source>
</evidence>
<comment type="caution">
    <text evidence="1">The sequence shown here is derived from an EMBL/GenBank/DDBJ whole genome shotgun (WGS) entry which is preliminary data.</text>
</comment>
<dbReference type="GeneID" id="301550045"/>
<dbReference type="SUPFAM" id="SSF51445">
    <property type="entry name" value="(Trans)glycosidases"/>
    <property type="match status" value="1"/>
</dbReference>
<accession>A0ABQ2JRC9</accession>
<proteinExistence type="predicted"/>
<evidence type="ECO:0000313" key="2">
    <source>
        <dbReference type="Proteomes" id="UP000600080"/>
    </source>
</evidence>
<dbReference type="Gene3D" id="3.20.20.80">
    <property type="entry name" value="Glycosidases"/>
    <property type="match status" value="1"/>
</dbReference>
<name>A0ABQ2JRC9_9ACTN</name>
<reference evidence="2" key="1">
    <citation type="journal article" date="2019" name="Int. J. Syst. Evol. Microbiol.">
        <title>The Global Catalogue of Microorganisms (GCM) 10K type strain sequencing project: providing services to taxonomists for standard genome sequencing and annotation.</title>
        <authorList>
            <consortium name="The Broad Institute Genomics Platform"/>
            <consortium name="The Broad Institute Genome Sequencing Center for Infectious Disease"/>
            <person name="Wu L."/>
            <person name="Ma J."/>
        </authorList>
    </citation>
    <scope>NUCLEOTIDE SEQUENCE [LARGE SCALE GENOMIC DNA]</scope>
    <source>
        <strain evidence="2">CGMCC 4.7323</strain>
    </source>
</reference>
<protein>
    <recommendedName>
        <fullName evidence="3">Abortive infection protein</fullName>
    </recommendedName>
</protein>
<evidence type="ECO:0008006" key="3">
    <source>
        <dbReference type="Google" id="ProtNLM"/>
    </source>
</evidence>